<dbReference type="Gene3D" id="3.30.70.2400">
    <property type="entry name" value="Uncharacterised protein PF13773, DUF4170"/>
    <property type="match status" value="1"/>
</dbReference>
<protein>
    <submittedName>
        <fullName evidence="1">Inositol monophosphatase</fullName>
    </submittedName>
</protein>
<reference evidence="1" key="1">
    <citation type="journal article" date="2014" name="Int. J. Syst. Evol. Microbiol.">
        <title>Complete genome sequence of Corynebacterium casei LMG S-19264T (=DSM 44701T), isolated from a smear-ripened cheese.</title>
        <authorList>
            <consortium name="US DOE Joint Genome Institute (JGI-PGF)"/>
            <person name="Walter F."/>
            <person name="Albersmeier A."/>
            <person name="Kalinowski J."/>
            <person name="Ruckert C."/>
        </authorList>
    </citation>
    <scope>NUCLEOTIDE SEQUENCE</scope>
    <source>
        <strain evidence="1">KCTC 42590</strain>
    </source>
</reference>
<dbReference type="InterPro" id="IPR025226">
    <property type="entry name" value="DUF4170"/>
</dbReference>
<dbReference type="EMBL" id="BNCI01000002">
    <property type="protein sequence ID" value="GHF26210.1"/>
    <property type="molecule type" value="Genomic_DNA"/>
</dbReference>
<name>A0A919AW99_9PROT</name>
<dbReference type="AlphaFoldDB" id="A0A919AW99"/>
<evidence type="ECO:0000313" key="2">
    <source>
        <dbReference type="Proteomes" id="UP000630923"/>
    </source>
</evidence>
<proteinExistence type="predicted"/>
<comment type="caution">
    <text evidence="1">The sequence shown here is derived from an EMBL/GenBank/DDBJ whole genome shotgun (WGS) entry which is preliminary data.</text>
</comment>
<reference evidence="1" key="2">
    <citation type="submission" date="2020-09" db="EMBL/GenBank/DDBJ databases">
        <authorList>
            <person name="Sun Q."/>
            <person name="Kim S."/>
        </authorList>
    </citation>
    <scope>NUCLEOTIDE SEQUENCE</scope>
    <source>
        <strain evidence="1">KCTC 42590</strain>
    </source>
</reference>
<dbReference type="RefSeq" id="WP_191252818.1">
    <property type="nucleotide sequence ID" value="NZ_BNCI01000002.1"/>
</dbReference>
<dbReference type="Pfam" id="PF13773">
    <property type="entry name" value="DUF4170"/>
    <property type="match status" value="1"/>
</dbReference>
<evidence type="ECO:0000313" key="1">
    <source>
        <dbReference type="EMBL" id="GHF26210.1"/>
    </source>
</evidence>
<dbReference type="Proteomes" id="UP000630923">
    <property type="component" value="Unassembled WGS sequence"/>
</dbReference>
<keyword evidence="2" id="KW-1185">Reference proteome</keyword>
<gene>
    <name evidence="1" type="ORF">GCM10017044_21390</name>
</gene>
<organism evidence="1 2">
    <name type="scientific">Kordiimonas sediminis</name>
    <dbReference type="NCBI Taxonomy" id="1735581"/>
    <lineage>
        <taxon>Bacteria</taxon>
        <taxon>Pseudomonadati</taxon>
        <taxon>Pseudomonadota</taxon>
        <taxon>Alphaproteobacteria</taxon>
        <taxon>Kordiimonadales</taxon>
        <taxon>Kordiimonadaceae</taxon>
        <taxon>Kordiimonas</taxon>
    </lineage>
</organism>
<accession>A0A919AW99</accession>
<sequence length="74" mass="8330">MSDKQLLHLVFGGQVSDPQSLTFADTKNLDLVGIFGSYQEAEAAWRKVSQQNVDDAMTKYVVVHLHKLLEPEEL</sequence>